<dbReference type="InterPro" id="IPR018939">
    <property type="entry name" value="Autophagy-rel_prot_27"/>
</dbReference>
<keyword evidence="5 7" id="KW-1133">Transmembrane helix</keyword>
<dbReference type="VEuPathDB" id="FungiDB:LCOR_04003.1"/>
<comment type="caution">
    <text evidence="9">The sequence shown here is derived from an EMBL/GenBank/DDBJ whole genome shotgun (WGS) entry which is preliminary data.</text>
</comment>
<dbReference type="AlphaFoldDB" id="A0A068RS81"/>
<keyword evidence="3 8" id="KW-0732">Signal</keyword>
<keyword evidence="2 7" id="KW-0812">Transmembrane</keyword>
<feature type="transmembrane region" description="Helical" evidence="7">
    <location>
        <begin position="227"/>
        <end position="248"/>
    </location>
</feature>
<dbReference type="SUPFAM" id="SSF50911">
    <property type="entry name" value="Mannose 6-phosphate receptor domain"/>
    <property type="match status" value="1"/>
</dbReference>
<keyword evidence="6 7" id="KW-0472">Membrane</keyword>
<dbReference type="STRING" id="1263082.A0A068RS81"/>
<gene>
    <name evidence="9" type="ORF">LCOR_04003.1</name>
</gene>
<organism evidence="9 10">
    <name type="scientific">Lichtheimia corymbifera JMRC:FSU:9682</name>
    <dbReference type="NCBI Taxonomy" id="1263082"/>
    <lineage>
        <taxon>Eukaryota</taxon>
        <taxon>Fungi</taxon>
        <taxon>Fungi incertae sedis</taxon>
        <taxon>Mucoromycota</taxon>
        <taxon>Mucoromycotina</taxon>
        <taxon>Mucoromycetes</taxon>
        <taxon>Mucorales</taxon>
        <taxon>Lichtheimiaceae</taxon>
        <taxon>Lichtheimia</taxon>
    </lineage>
</organism>
<evidence type="ECO:0000256" key="7">
    <source>
        <dbReference type="SAM" id="Phobius"/>
    </source>
</evidence>
<dbReference type="EMBL" id="CBTN010000013">
    <property type="protein sequence ID" value="CDH52540.1"/>
    <property type="molecule type" value="Genomic_DNA"/>
</dbReference>
<dbReference type="Gene3D" id="2.70.130.10">
    <property type="entry name" value="Mannose-6-phosphate receptor binding domain"/>
    <property type="match status" value="1"/>
</dbReference>
<dbReference type="Pfam" id="PF09451">
    <property type="entry name" value="ATG27"/>
    <property type="match status" value="1"/>
</dbReference>
<accession>A0A068RS81</accession>
<keyword evidence="4" id="KW-0813">Transport</keyword>
<keyword evidence="4" id="KW-0653">Protein transport</keyword>
<evidence type="ECO:0000256" key="4">
    <source>
        <dbReference type="ARBA" id="ARBA00022927"/>
    </source>
</evidence>
<dbReference type="Proteomes" id="UP000027586">
    <property type="component" value="Unassembled WGS sequence"/>
</dbReference>
<dbReference type="PANTHER" id="PTHR15071:SF13">
    <property type="entry name" value="AUTOPHAGY-RELATED PROTEIN 27"/>
    <property type="match status" value="1"/>
</dbReference>
<sequence length="298" mass="32817">MKIQLGLALTMGAAMGVFAAQDYCNSGYKIPNTEYSLDLSKLNKPFTIVQNETHPPSMTSKQVLINICDAVERPEGTAEEDFCKKGAYVCYREFFVKHDNADVMTVKNVAGDFGGKDKLNPQFKATDTNQDLTQSGAQFSLTLNGGKYKGNDDEKETAQSAQLTLECDTSQSRNDDPQPPTLVSYQNNVMSLNWKTVYACAAKKGEEPPPSEPDTPAQGDSEGMSGLGIFFTIIFVLLGVYFIGGAVYNYKVYNARGLDLIPHRDFWLDLPYLIKDLISHVIDTIMSHRRGSGGYVAV</sequence>
<feature type="chain" id="PRO_5001652739" evidence="8">
    <location>
        <begin position="20"/>
        <end position="298"/>
    </location>
</feature>
<evidence type="ECO:0000256" key="1">
    <source>
        <dbReference type="ARBA" id="ARBA00004472"/>
    </source>
</evidence>
<name>A0A068RS81_9FUNG</name>
<feature type="signal peptide" evidence="8">
    <location>
        <begin position="1"/>
        <end position="19"/>
    </location>
</feature>
<reference evidence="9" key="1">
    <citation type="submission" date="2013-08" db="EMBL/GenBank/DDBJ databases">
        <title>Gene expansion shapes genome architecture in the human pathogen Lichtheimia corymbifera: an evolutionary genomics analysis in the ancient terrestrial Mucorales (Mucoromycotina).</title>
        <authorList>
            <person name="Schwartze V.U."/>
            <person name="Winter S."/>
            <person name="Shelest E."/>
            <person name="Marcet-Houben M."/>
            <person name="Horn F."/>
            <person name="Wehner S."/>
            <person name="Hoffmann K."/>
            <person name="Riege K."/>
            <person name="Sammeth M."/>
            <person name="Nowrousian M."/>
            <person name="Valiante V."/>
            <person name="Linde J."/>
            <person name="Jacobsen I.D."/>
            <person name="Marz M."/>
            <person name="Brakhage A.A."/>
            <person name="Gabaldon T."/>
            <person name="Bocker S."/>
            <person name="Voigt K."/>
        </authorList>
    </citation>
    <scope>NUCLEOTIDE SEQUENCE [LARGE SCALE GENOMIC DNA]</scope>
    <source>
        <strain evidence="9">FSU 9682</strain>
    </source>
</reference>
<dbReference type="PANTHER" id="PTHR15071">
    <property type="entry name" value="MANNOSE-6-PHOSPHATE RECEPTOR FAMILY MEMBER"/>
    <property type="match status" value="1"/>
</dbReference>
<evidence type="ECO:0000313" key="10">
    <source>
        <dbReference type="Proteomes" id="UP000027586"/>
    </source>
</evidence>
<dbReference type="InterPro" id="IPR009011">
    <property type="entry name" value="Man6P_isomerase_rcpt-bd_dom_sf"/>
</dbReference>
<keyword evidence="10" id="KW-1185">Reference proteome</keyword>
<proteinExistence type="predicted"/>
<dbReference type="GO" id="GO:0012505">
    <property type="term" value="C:endomembrane system"/>
    <property type="evidence" value="ECO:0007669"/>
    <property type="project" value="UniProtKB-ARBA"/>
</dbReference>
<evidence type="ECO:0000256" key="2">
    <source>
        <dbReference type="ARBA" id="ARBA00022692"/>
    </source>
</evidence>
<evidence type="ECO:0000256" key="8">
    <source>
        <dbReference type="SAM" id="SignalP"/>
    </source>
</evidence>
<comment type="subcellular location">
    <subcellularLocation>
        <location evidence="1">Preautophagosomal structure membrane</location>
        <topology evidence="1">Single-pass type I membrane protein</topology>
    </subcellularLocation>
</comment>
<protein>
    <submittedName>
        <fullName evidence="9">Autophagy protein atg27</fullName>
    </submittedName>
</protein>
<dbReference type="OrthoDB" id="29460at2759"/>
<dbReference type="GO" id="GO:0015031">
    <property type="term" value="P:protein transport"/>
    <property type="evidence" value="ECO:0007669"/>
    <property type="project" value="UniProtKB-KW"/>
</dbReference>
<evidence type="ECO:0000256" key="6">
    <source>
        <dbReference type="ARBA" id="ARBA00023136"/>
    </source>
</evidence>
<evidence type="ECO:0000256" key="5">
    <source>
        <dbReference type="ARBA" id="ARBA00022989"/>
    </source>
</evidence>
<evidence type="ECO:0000313" key="9">
    <source>
        <dbReference type="EMBL" id="CDH52540.1"/>
    </source>
</evidence>
<dbReference type="GO" id="GO:0034045">
    <property type="term" value="C:phagophore assembly site membrane"/>
    <property type="evidence" value="ECO:0007669"/>
    <property type="project" value="UniProtKB-SubCell"/>
</dbReference>
<evidence type="ECO:0000256" key="3">
    <source>
        <dbReference type="ARBA" id="ARBA00022729"/>
    </source>
</evidence>